<sequence>MMAKVTANSPDDECRHYASTAVPIVMASIAWAVHNGLQDLLSAWEIYLIVLFAWVLVLSIATRVTLYTKSSTKPADLAYEVSNVSYEDVCGYLEDGCPRTRCLHNIWSDYEPVPTTDQPQCNDEEPKTPSIWDGKAEFSCTSSDGEIIPNDSVTQHGIIGWEIRVLMIQHDKLQKRRLEKAAKNKSGFPEFKYWPRDPSLAYKQNWSNWYAARKEYWRLHPPSEEELAEERQRRKEQEERIEKRWYEKHGIPRPAPLPKICVVDVEGKVEDLDGMIGCGNACRRVEESYRKPGVDEAFLWPYWTPKNAQEEWEGTLIDEGEEVEDLWTSFGYKHDELKARLVWDDLQTC</sequence>
<evidence type="ECO:0000313" key="2">
    <source>
        <dbReference type="EMBL" id="CDP31733.1"/>
    </source>
</evidence>
<dbReference type="InParanoid" id="A0A090DAS8"/>
<accession>A0A090DAS8</accession>
<protein>
    <submittedName>
        <fullName evidence="2">Uncharacterized protein</fullName>
    </submittedName>
</protein>
<dbReference type="AlphaFoldDB" id="A0A090DAS8"/>
<keyword evidence="3" id="KW-1185">Reference proteome</keyword>
<feature type="transmembrane region" description="Helical" evidence="1">
    <location>
        <begin position="46"/>
        <end position="66"/>
    </location>
</feature>
<feature type="transmembrane region" description="Helical" evidence="1">
    <location>
        <begin position="16"/>
        <end position="34"/>
    </location>
</feature>
<proteinExistence type="predicted"/>
<reference evidence="2 3" key="1">
    <citation type="journal article" date="2008" name="Genome Biol.">
        <title>The genome sequence of the model ascomycete fungus Podospora anserina.</title>
        <authorList>
            <person name="Espagne E."/>
            <person name="Lespinet O."/>
            <person name="Malagnac F."/>
            <person name="Da Silva C."/>
            <person name="Jaillon O."/>
            <person name="Porcel B.M."/>
            <person name="Couloux A."/>
            <person name="Aury J.-M."/>
            <person name="Segurens B."/>
            <person name="Poulain J."/>
            <person name="Anthouard V."/>
            <person name="Grossetete S."/>
            <person name="Khalili H."/>
            <person name="Coppin E."/>
            <person name="Dequard-Chablat M."/>
            <person name="Picard M."/>
            <person name="Contamine V."/>
            <person name="Arnaise S."/>
            <person name="Bourdais A."/>
            <person name="Berteaux-Lecellier V."/>
            <person name="Gautheret D."/>
            <person name="de Vries R.P."/>
            <person name="Battaglia E."/>
            <person name="Coutinho P.M."/>
            <person name="Danchin E.G.J."/>
            <person name="Henrissat B."/>
            <person name="El Khoury R."/>
            <person name="Sainsard-Chanet A."/>
            <person name="Boivin A."/>
            <person name="Pinan-Lucarre B."/>
            <person name="Sellem C.H."/>
            <person name="Debuchy R."/>
            <person name="Wincker P."/>
            <person name="Weissenbach J."/>
            <person name="Silar P."/>
        </authorList>
    </citation>
    <scope>NUCLEOTIDE SEQUENCE [LARGE SCALE GENOMIC DNA]</scope>
    <source>
        <strain evidence="3">S / ATCC MYA-4624 / DSM 980 / FGSC 10383</strain>
    </source>
</reference>
<dbReference type="Proteomes" id="UP000001197">
    <property type="component" value="Chromosome 7"/>
</dbReference>
<keyword evidence="1" id="KW-1133">Transmembrane helix</keyword>
<organism evidence="2 3">
    <name type="scientific">Podospora anserina (strain S / ATCC MYA-4624 / DSM 980 / FGSC 10383)</name>
    <name type="common">Pleurage anserina</name>
    <dbReference type="NCBI Taxonomy" id="515849"/>
    <lineage>
        <taxon>Eukaryota</taxon>
        <taxon>Fungi</taxon>
        <taxon>Dikarya</taxon>
        <taxon>Ascomycota</taxon>
        <taxon>Pezizomycotina</taxon>
        <taxon>Sordariomycetes</taxon>
        <taxon>Sordariomycetidae</taxon>
        <taxon>Sordariales</taxon>
        <taxon>Podosporaceae</taxon>
        <taxon>Podospora</taxon>
        <taxon>Podospora anserina</taxon>
    </lineage>
</organism>
<keyword evidence="1" id="KW-0472">Membrane</keyword>
<reference evidence="3" key="2">
    <citation type="journal article" date="2014" name="Genetics">
        <title>Maintaining two mating types: Structure of the mating type locus and its role in heterokaryosis in Podospora anserina.</title>
        <authorList>
            <person name="Grognet P."/>
            <person name="Bidard F."/>
            <person name="Kuchly C."/>
            <person name="Tong L.C.H."/>
            <person name="Coppin E."/>
            <person name="Benkhali J.A."/>
            <person name="Couloux A."/>
            <person name="Wincker P."/>
            <person name="Debuchy R."/>
            <person name="Silar P."/>
        </authorList>
    </citation>
    <scope>GENOME REANNOTATION</scope>
    <source>
        <strain evidence="3">S / ATCC MYA-4624 / DSM 980 / FGSC 10383</strain>
    </source>
</reference>
<evidence type="ECO:0000256" key="1">
    <source>
        <dbReference type="SAM" id="Phobius"/>
    </source>
</evidence>
<dbReference type="EMBL" id="FO904942">
    <property type="protein sequence ID" value="CDP31733.1"/>
    <property type="molecule type" value="Genomic_DNA"/>
</dbReference>
<evidence type="ECO:0000313" key="3">
    <source>
        <dbReference type="Proteomes" id="UP000001197"/>
    </source>
</evidence>
<keyword evidence="1" id="KW-0812">Transmembrane</keyword>
<name>A0A090DAS8_PODAN</name>